<keyword evidence="3" id="KW-1185">Reference proteome</keyword>
<gene>
    <name evidence="2" type="ORF">C8F04DRAFT_1175476</name>
</gene>
<accession>A0AAD6XFV8</accession>
<sequence length="236" mass="25279">MDPPPTVSAPEPANPNGNDSIWPRRTSKLPVEIGMFQLQVSAQINSQIKILNTLSAGARNCDARGNDLAAAAPGRASNAWTAAIRAAVHGHDAKDGNGGCNRCEERDLECTADQQQPIVHPPAPVPVGPTSPERVRTACQNCRNDNKKVGRPLLVIRTGLTKLRDSAITSVLARGVFPARRHVFRFRVVPSRPKPAARVAGSATYSVKTLDLARIVLPQGRSALISLDRDAAVELE</sequence>
<dbReference type="EMBL" id="JARJCM010000009">
    <property type="protein sequence ID" value="KAJ7043719.1"/>
    <property type="molecule type" value="Genomic_DNA"/>
</dbReference>
<dbReference type="AlphaFoldDB" id="A0AAD6XFV8"/>
<evidence type="ECO:0000313" key="2">
    <source>
        <dbReference type="EMBL" id="KAJ7043719.1"/>
    </source>
</evidence>
<organism evidence="2 3">
    <name type="scientific">Mycena alexandri</name>
    <dbReference type="NCBI Taxonomy" id="1745969"/>
    <lineage>
        <taxon>Eukaryota</taxon>
        <taxon>Fungi</taxon>
        <taxon>Dikarya</taxon>
        <taxon>Basidiomycota</taxon>
        <taxon>Agaricomycotina</taxon>
        <taxon>Agaricomycetes</taxon>
        <taxon>Agaricomycetidae</taxon>
        <taxon>Agaricales</taxon>
        <taxon>Marasmiineae</taxon>
        <taxon>Mycenaceae</taxon>
        <taxon>Mycena</taxon>
    </lineage>
</organism>
<comment type="caution">
    <text evidence="2">The sequence shown here is derived from an EMBL/GenBank/DDBJ whole genome shotgun (WGS) entry which is preliminary data.</text>
</comment>
<dbReference type="Proteomes" id="UP001218188">
    <property type="component" value="Unassembled WGS sequence"/>
</dbReference>
<proteinExistence type="predicted"/>
<evidence type="ECO:0000313" key="3">
    <source>
        <dbReference type="Proteomes" id="UP001218188"/>
    </source>
</evidence>
<evidence type="ECO:0000256" key="1">
    <source>
        <dbReference type="SAM" id="MobiDB-lite"/>
    </source>
</evidence>
<name>A0AAD6XFV8_9AGAR</name>
<protein>
    <submittedName>
        <fullName evidence="2">Uncharacterized protein</fullName>
    </submittedName>
</protein>
<feature type="region of interest" description="Disordered" evidence="1">
    <location>
        <begin position="1"/>
        <end position="24"/>
    </location>
</feature>
<reference evidence="2" key="1">
    <citation type="submission" date="2023-03" db="EMBL/GenBank/DDBJ databases">
        <title>Massive genome expansion in bonnet fungi (Mycena s.s.) driven by repeated elements and novel gene families across ecological guilds.</title>
        <authorList>
            <consortium name="Lawrence Berkeley National Laboratory"/>
            <person name="Harder C.B."/>
            <person name="Miyauchi S."/>
            <person name="Viragh M."/>
            <person name="Kuo A."/>
            <person name="Thoen E."/>
            <person name="Andreopoulos B."/>
            <person name="Lu D."/>
            <person name="Skrede I."/>
            <person name="Drula E."/>
            <person name="Henrissat B."/>
            <person name="Morin E."/>
            <person name="Kohler A."/>
            <person name="Barry K."/>
            <person name="LaButti K."/>
            <person name="Morin E."/>
            <person name="Salamov A."/>
            <person name="Lipzen A."/>
            <person name="Mereny Z."/>
            <person name="Hegedus B."/>
            <person name="Baldrian P."/>
            <person name="Stursova M."/>
            <person name="Weitz H."/>
            <person name="Taylor A."/>
            <person name="Grigoriev I.V."/>
            <person name="Nagy L.G."/>
            <person name="Martin F."/>
            <person name="Kauserud H."/>
        </authorList>
    </citation>
    <scope>NUCLEOTIDE SEQUENCE</scope>
    <source>
        <strain evidence="2">CBHHK200</strain>
    </source>
</reference>